<evidence type="ECO:0000313" key="3">
    <source>
        <dbReference type="Proteomes" id="UP000095085"/>
    </source>
</evidence>
<keyword evidence="1" id="KW-1133">Transmembrane helix</keyword>
<dbReference type="AlphaFoldDB" id="A0A1E4RQH6"/>
<keyword evidence="1" id="KW-0472">Membrane</keyword>
<organism evidence="2 3">
    <name type="scientific">Hyphopichia burtonii NRRL Y-1933</name>
    <dbReference type="NCBI Taxonomy" id="984485"/>
    <lineage>
        <taxon>Eukaryota</taxon>
        <taxon>Fungi</taxon>
        <taxon>Dikarya</taxon>
        <taxon>Ascomycota</taxon>
        <taxon>Saccharomycotina</taxon>
        <taxon>Pichiomycetes</taxon>
        <taxon>Debaryomycetaceae</taxon>
        <taxon>Hyphopichia</taxon>
    </lineage>
</organism>
<accession>A0A1E4RQH6</accession>
<protein>
    <submittedName>
        <fullName evidence="2">Uncharacterized protein</fullName>
    </submittedName>
</protein>
<evidence type="ECO:0000256" key="1">
    <source>
        <dbReference type="SAM" id="Phobius"/>
    </source>
</evidence>
<gene>
    <name evidence="2" type="ORF">HYPBUDRAFT_145944</name>
</gene>
<proteinExistence type="predicted"/>
<evidence type="ECO:0000313" key="2">
    <source>
        <dbReference type="EMBL" id="ODV69530.1"/>
    </source>
</evidence>
<feature type="transmembrane region" description="Helical" evidence="1">
    <location>
        <begin position="58"/>
        <end position="75"/>
    </location>
</feature>
<reference evidence="3" key="1">
    <citation type="submission" date="2016-05" db="EMBL/GenBank/DDBJ databases">
        <title>Comparative genomics of biotechnologically important yeasts.</title>
        <authorList>
            <consortium name="DOE Joint Genome Institute"/>
            <person name="Riley R."/>
            <person name="Haridas S."/>
            <person name="Wolfe K.H."/>
            <person name="Lopes M.R."/>
            <person name="Hittinger C.T."/>
            <person name="Goker M."/>
            <person name="Salamov A."/>
            <person name="Wisecaver J."/>
            <person name="Long T.M."/>
            <person name="Aerts A.L."/>
            <person name="Barry K."/>
            <person name="Choi C."/>
            <person name="Clum A."/>
            <person name="Coughlan A.Y."/>
            <person name="Deshpande S."/>
            <person name="Douglass A.P."/>
            <person name="Hanson S.J."/>
            <person name="Klenk H.-P."/>
            <person name="Labutti K."/>
            <person name="Lapidus A."/>
            <person name="Lindquist E."/>
            <person name="Lipzen A."/>
            <person name="Meier-Kolthoff J.P."/>
            <person name="Ohm R.A."/>
            <person name="Otillar R.P."/>
            <person name="Pangilinan J."/>
            <person name="Peng Y."/>
            <person name="Rokas A."/>
            <person name="Rosa C.A."/>
            <person name="Scheuner C."/>
            <person name="Sibirny A.A."/>
            <person name="Slot J.C."/>
            <person name="Stielow J.B."/>
            <person name="Sun H."/>
            <person name="Kurtzman C.P."/>
            <person name="Blackwell M."/>
            <person name="Grigoriev I.V."/>
            <person name="Jeffries T.W."/>
        </authorList>
    </citation>
    <scope>NUCLEOTIDE SEQUENCE [LARGE SCALE GENOMIC DNA]</scope>
    <source>
        <strain evidence="3">NRRL Y-1933</strain>
    </source>
</reference>
<keyword evidence="3" id="KW-1185">Reference proteome</keyword>
<dbReference type="EMBL" id="KV454538">
    <property type="protein sequence ID" value="ODV69530.1"/>
    <property type="molecule type" value="Genomic_DNA"/>
</dbReference>
<name>A0A1E4RQH6_9ASCO</name>
<dbReference type="RefSeq" id="XP_020078597.1">
    <property type="nucleotide sequence ID" value="XM_020219939.1"/>
</dbReference>
<keyword evidence="1" id="KW-0812">Transmembrane</keyword>
<dbReference type="Proteomes" id="UP000095085">
    <property type="component" value="Unassembled WGS sequence"/>
</dbReference>
<dbReference type="GeneID" id="30994489"/>
<dbReference type="OrthoDB" id="4089884at2759"/>
<sequence>MLRPTVFNRSAILCRGSIIKKRNYVIQQTIKGIKGKIDEVGDEESQASKKTISILRKIGVGSIVVVLCLLGYAALNEKPKIEEKEEELDLSKDIRSESTN</sequence>